<sequence>MPARRLFILAAALLLTACTPLIDDASSPTSAVPSGPATTSAAPQPLALELAEFDPEGDFTVIDPCTEIPEEVYAAAGLGEVTYGPSYERELSAKCSYNADSVSKDGLFIVTGDRVPKSRVIELGYLLEPPVQSALEGVYFHHMGVDIGTACSAVVHTTRGRFVVNYGELNTDTTQLANCGTALEHLERIIHHLGENNGNAHRS</sequence>
<reference evidence="2 3" key="1">
    <citation type="journal article" date="2015" name="Genome Announc.">
        <title>Complete Genome Sequence of the Type Strain Corynebacterium testudinoris DSM 44614, Recovered from Necrotic Lesions in the Mouth of a Tortoise.</title>
        <authorList>
            <person name="Ruckert C."/>
            <person name="Kriete M."/>
            <person name="Jaenicke S."/>
            <person name="Winkler A."/>
            <person name="Tauch A."/>
        </authorList>
    </citation>
    <scope>NUCLEOTIDE SEQUENCE [LARGE SCALE GENOMIC DNA]</scope>
    <source>
        <strain evidence="2 3">DSM 44614</strain>
    </source>
</reference>
<keyword evidence="1" id="KW-0732">Signal</keyword>
<name>A0A0G3H7H8_9CORY</name>
<organism evidence="2 3">
    <name type="scientific">Corynebacterium testudinoris</name>
    <dbReference type="NCBI Taxonomy" id="136857"/>
    <lineage>
        <taxon>Bacteria</taxon>
        <taxon>Bacillati</taxon>
        <taxon>Actinomycetota</taxon>
        <taxon>Actinomycetes</taxon>
        <taxon>Mycobacteriales</taxon>
        <taxon>Corynebacteriaceae</taxon>
        <taxon>Corynebacterium</taxon>
    </lineage>
</organism>
<feature type="signal peptide" evidence="1">
    <location>
        <begin position="1"/>
        <end position="25"/>
    </location>
</feature>
<dbReference type="InterPro" id="IPR024520">
    <property type="entry name" value="DUF3558"/>
</dbReference>
<dbReference type="AlphaFoldDB" id="A0A0G3H7H8"/>
<dbReference type="Pfam" id="PF12079">
    <property type="entry name" value="DUF3558"/>
    <property type="match status" value="1"/>
</dbReference>
<dbReference type="EMBL" id="CP011545">
    <property type="protein sequence ID" value="AKK09351.1"/>
    <property type="molecule type" value="Genomic_DNA"/>
</dbReference>
<proteinExistence type="predicted"/>
<reference evidence="3" key="2">
    <citation type="submission" date="2015-05" db="EMBL/GenBank/DDBJ databases">
        <title>Complete genome sequence of Corynebacterium testudinoris DSM 44614, recovered from necrotic lesions in the mouth of a tortoise.</title>
        <authorList>
            <person name="Ruckert C."/>
            <person name="Albersmeier A."/>
            <person name="Winkler A."/>
            <person name="Tauch A."/>
        </authorList>
    </citation>
    <scope>NUCLEOTIDE SEQUENCE [LARGE SCALE GENOMIC DNA]</scope>
    <source>
        <strain evidence="3">DSM 44614</strain>
    </source>
</reference>
<dbReference type="PROSITE" id="PS51257">
    <property type="entry name" value="PROKAR_LIPOPROTEIN"/>
    <property type="match status" value="1"/>
</dbReference>
<protein>
    <recommendedName>
        <fullName evidence="4">DUF3558 family protein</fullName>
    </recommendedName>
</protein>
<dbReference type="Proteomes" id="UP000035540">
    <property type="component" value="Chromosome"/>
</dbReference>
<evidence type="ECO:0000313" key="2">
    <source>
        <dbReference type="EMBL" id="AKK09351.1"/>
    </source>
</evidence>
<dbReference type="STRING" id="136857.CTEST_09630"/>
<dbReference type="RefSeq" id="WP_047253541.1">
    <property type="nucleotide sequence ID" value="NZ_CP011545.1"/>
</dbReference>
<gene>
    <name evidence="2" type="ORF">CTEST_09630</name>
</gene>
<feature type="chain" id="PRO_5002554997" description="DUF3558 family protein" evidence="1">
    <location>
        <begin position="26"/>
        <end position="203"/>
    </location>
</feature>
<evidence type="ECO:0008006" key="4">
    <source>
        <dbReference type="Google" id="ProtNLM"/>
    </source>
</evidence>
<evidence type="ECO:0000313" key="3">
    <source>
        <dbReference type="Proteomes" id="UP000035540"/>
    </source>
</evidence>
<dbReference type="PATRIC" id="fig|136857.5.peg.1911"/>
<dbReference type="KEGG" id="cted:CTEST_09630"/>
<keyword evidence="3" id="KW-1185">Reference proteome</keyword>
<dbReference type="OrthoDB" id="4428050at2"/>
<accession>A0A0G3H7H8</accession>
<evidence type="ECO:0000256" key="1">
    <source>
        <dbReference type="SAM" id="SignalP"/>
    </source>
</evidence>